<proteinExistence type="predicted"/>
<dbReference type="EMBL" id="WEKT01000029">
    <property type="protein sequence ID" value="MZI94418.1"/>
    <property type="molecule type" value="Genomic_DNA"/>
</dbReference>
<gene>
    <name evidence="2" type="ORF">F9817_14565</name>
</gene>
<evidence type="ECO:0000313" key="2">
    <source>
        <dbReference type="EMBL" id="MZI94418.1"/>
    </source>
</evidence>
<dbReference type="NCBIfam" id="TIGR03501">
    <property type="entry name" value="GlyGly_CTERM"/>
    <property type="match status" value="1"/>
</dbReference>
<dbReference type="InterPro" id="IPR020008">
    <property type="entry name" value="GlyGly_CTERM"/>
</dbReference>
<keyword evidence="1" id="KW-1133">Transmembrane helix</keyword>
<keyword evidence="1" id="KW-0472">Membrane</keyword>
<evidence type="ECO:0000313" key="3">
    <source>
        <dbReference type="Proteomes" id="UP000462621"/>
    </source>
</evidence>
<keyword evidence="1" id="KW-0812">Transmembrane</keyword>
<organism evidence="2 3">
    <name type="scientific">Vibrio eleionomae</name>
    <dbReference type="NCBI Taxonomy" id="2653505"/>
    <lineage>
        <taxon>Bacteria</taxon>
        <taxon>Pseudomonadati</taxon>
        <taxon>Pseudomonadota</taxon>
        <taxon>Gammaproteobacteria</taxon>
        <taxon>Vibrionales</taxon>
        <taxon>Vibrionaceae</taxon>
        <taxon>Vibrio</taxon>
    </lineage>
</organism>
<protein>
    <submittedName>
        <fullName evidence="2">GlyGly-CTERM sorting domain-containing protein</fullName>
    </submittedName>
</protein>
<feature type="transmembrane region" description="Helical" evidence="1">
    <location>
        <begin position="12"/>
        <end position="30"/>
    </location>
</feature>
<keyword evidence="3" id="KW-1185">Reference proteome</keyword>
<dbReference type="AlphaFoldDB" id="A0A7X4RVD4"/>
<sequence>MRLTETSSYSGGGGGSLSIRLLGVLFLCLFRHKRRKTA</sequence>
<name>A0A7X4RVD4_9VIBR</name>
<reference evidence="2 3" key="1">
    <citation type="submission" date="2019-10" db="EMBL/GenBank/DDBJ databases">
        <title>Vibrio sp. nov. isolated from a shrimp pond.</title>
        <authorList>
            <person name="Gomez-Gil B."/>
            <person name="Enciso-Ibarra J."/>
            <person name="Enciso-Ibarra K."/>
            <person name="Bolan-Mejia C."/>
        </authorList>
    </citation>
    <scope>NUCLEOTIDE SEQUENCE [LARGE SCALE GENOMIC DNA]</scope>
    <source>
        <strain evidence="2 3">CAIM 722</strain>
    </source>
</reference>
<evidence type="ECO:0000256" key="1">
    <source>
        <dbReference type="SAM" id="Phobius"/>
    </source>
</evidence>
<accession>A0A7X4RVD4</accession>
<dbReference type="Proteomes" id="UP000462621">
    <property type="component" value="Unassembled WGS sequence"/>
</dbReference>
<comment type="caution">
    <text evidence="2">The sequence shown here is derived from an EMBL/GenBank/DDBJ whole genome shotgun (WGS) entry which is preliminary data.</text>
</comment>